<dbReference type="PANTHER" id="PTHR37315:SF1">
    <property type="entry name" value="UPF0311 PROTEIN BLR7842"/>
    <property type="match status" value="1"/>
</dbReference>
<dbReference type="Gene3D" id="2.40.160.20">
    <property type="match status" value="1"/>
</dbReference>
<dbReference type="InterPro" id="IPR020915">
    <property type="entry name" value="UPF0311"/>
</dbReference>
<keyword evidence="2" id="KW-1185">Reference proteome</keyword>
<dbReference type="Pfam" id="PF11578">
    <property type="entry name" value="DUF3237"/>
    <property type="match status" value="1"/>
</dbReference>
<reference evidence="1 2" key="1">
    <citation type="submission" date="2024-06" db="EMBL/GenBank/DDBJ databases">
        <title>Complete genome of Phlyctema vagabunda strain 19-DSS-EL-015.</title>
        <authorList>
            <person name="Fiorenzani C."/>
        </authorList>
    </citation>
    <scope>NUCLEOTIDE SEQUENCE [LARGE SCALE GENOMIC DNA]</scope>
    <source>
        <strain evidence="1 2">19-DSS-EL-015</strain>
    </source>
</reference>
<protein>
    <submittedName>
        <fullName evidence="1">Uncharacterized protein</fullName>
    </submittedName>
</protein>
<organism evidence="1 2">
    <name type="scientific">Phlyctema vagabunda</name>
    <dbReference type="NCBI Taxonomy" id="108571"/>
    <lineage>
        <taxon>Eukaryota</taxon>
        <taxon>Fungi</taxon>
        <taxon>Dikarya</taxon>
        <taxon>Ascomycota</taxon>
        <taxon>Pezizomycotina</taxon>
        <taxon>Leotiomycetes</taxon>
        <taxon>Helotiales</taxon>
        <taxon>Dermateaceae</taxon>
        <taxon>Phlyctema</taxon>
    </lineage>
</organism>
<proteinExistence type="predicted"/>
<dbReference type="EMBL" id="JBFCZG010000002">
    <property type="protein sequence ID" value="KAL3426427.1"/>
    <property type="molecule type" value="Genomic_DNA"/>
</dbReference>
<evidence type="ECO:0000313" key="1">
    <source>
        <dbReference type="EMBL" id="KAL3426427.1"/>
    </source>
</evidence>
<gene>
    <name evidence="1" type="ORF">PVAG01_03218</name>
</gene>
<accession>A0ABR4PTF7</accession>
<dbReference type="PANTHER" id="PTHR37315">
    <property type="entry name" value="UPF0311 PROTEIN BLR7842"/>
    <property type="match status" value="1"/>
</dbReference>
<sequence>MAPPQISDTPTMRPPHLEFVYRVEADMARDPITVGAPFGAGSVRVIMNILGGTLRGPGLSGEILEHGGADWGISIKGTNFMRLDARYTIRMSTGEHIFLSASGIYTPPRPDGPGEQPPFDLDNPDMGQNDLEWFTSIKIEAGEGRYNWLNSCVLVGALKMVDRRIIIEAWRLTNFPGRDPISIKAVM</sequence>
<evidence type="ECO:0000313" key="2">
    <source>
        <dbReference type="Proteomes" id="UP001629113"/>
    </source>
</evidence>
<dbReference type="Proteomes" id="UP001629113">
    <property type="component" value="Unassembled WGS sequence"/>
</dbReference>
<comment type="caution">
    <text evidence="1">The sequence shown here is derived from an EMBL/GenBank/DDBJ whole genome shotgun (WGS) entry which is preliminary data.</text>
</comment>
<name>A0ABR4PTF7_9HELO</name>